<dbReference type="EMBL" id="ADVG01000002">
    <property type="protein sequence ID" value="EFH87207.1"/>
    <property type="molecule type" value="Genomic_DNA"/>
</dbReference>
<name>D6TN57_KTERA</name>
<dbReference type="InParanoid" id="D6TN57"/>
<gene>
    <name evidence="1" type="ORF">Krac_8535</name>
</gene>
<protein>
    <submittedName>
        <fullName evidence="1">Uncharacterized protein</fullName>
    </submittedName>
</protein>
<organism evidence="1 2">
    <name type="scientific">Ktedonobacter racemifer DSM 44963</name>
    <dbReference type="NCBI Taxonomy" id="485913"/>
    <lineage>
        <taxon>Bacteria</taxon>
        <taxon>Bacillati</taxon>
        <taxon>Chloroflexota</taxon>
        <taxon>Ktedonobacteria</taxon>
        <taxon>Ktedonobacterales</taxon>
        <taxon>Ktedonobacteraceae</taxon>
        <taxon>Ktedonobacter</taxon>
    </lineage>
</organism>
<dbReference type="AlphaFoldDB" id="D6TN57"/>
<dbReference type="RefSeq" id="WP_007912140.1">
    <property type="nucleotide sequence ID" value="NZ_ADVG01000002.1"/>
</dbReference>
<comment type="caution">
    <text evidence="1">The sequence shown here is derived from an EMBL/GenBank/DDBJ whole genome shotgun (WGS) entry which is preliminary data.</text>
</comment>
<keyword evidence="2" id="KW-1185">Reference proteome</keyword>
<dbReference type="Proteomes" id="UP000004508">
    <property type="component" value="Unassembled WGS sequence"/>
</dbReference>
<evidence type="ECO:0000313" key="2">
    <source>
        <dbReference type="Proteomes" id="UP000004508"/>
    </source>
</evidence>
<reference evidence="1 2" key="1">
    <citation type="journal article" date="2011" name="Stand. Genomic Sci.">
        <title>Non-contiguous finished genome sequence and contextual data of the filamentous soil bacterium Ktedonobacter racemifer type strain (SOSP1-21).</title>
        <authorList>
            <person name="Chang Y.J."/>
            <person name="Land M."/>
            <person name="Hauser L."/>
            <person name="Chertkov O."/>
            <person name="Del Rio T.G."/>
            <person name="Nolan M."/>
            <person name="Copeland A."/>
            <person name="Tice H."/>
            <person name="Cheng J.F."/>
            <person name="Lucas S."/>
            <person name="Han C."/>
            <person name="Goodwin L."/>
            <person name="Pitluck S."/>
            <person name="Ivanova N."/>
            <person name="Ovchinikova G."/>
            <person name="Pati A."/>
            <person name="Chen A."/>
            <person name="Palaniappan K."/>
            <person name="Mavromatis K."/>
            <person name="Liolios K."/>
            <person name="Brettin T."/>
            <person name="Fiebig A."/>
            <person name="Rohde M."/>
            <person name="Abt B."/>
            <person name="Goker M."/>
            <person name="Detter J.C."/>
            <person name="Woyke T."/>
            <person name="Bristow J."/>
            <person name="Eisen J.A."/>
            <person name="Markowitz V."/>
            <person name="Hugenholtz P."/>
            <person name="Kyrpides N.C."/>
            <person name="Klenk H.P."/>
            <person name="Lapidus A."/>
        </authorList>
    </citation>
    <scope>NUCLEOTIDE SEQUENCE [LARGE SCALE GENOMIC DNA]</scope>
    <source>
        <strain evidence="2">DSM 44963</strain>
    </source>
</reference>
<evidence type="ECO:0000313" key="1">
    <source>
        <dbReference type="EMBL" id="EFH87207.1"/>
    </source>
</evidence>
<sequence>MINTIISDLGVEHKRSDNNHRVKRITIGDSRYKEIIQTYPPLRDNPTYRRLFRYIVLEYHPDRKAIPVPHKLLADIAKIHPRKLKGERLLEDFKRDVLPGMTYSGYSPDNHKCRAILETGIDDFLQRRLDQDNEVKRRDMESGKVYNRSRQKEVHAIKLEAANKLIEASLCENEKMREVHRAMLDDLNNLPLPLFQGLADRYYNEAWGIASHLPYEDVDDRRKLQLELLAIRDMPKPFYHPVGQQARLYSSGGLPTIKKEVRRAFLPKEEGHLELDIACCNLSIAAGLWNIESIHFVQATITKYHHLLHISSR</sequence>
<proteinExistence type="predicted"/>
<accession>D6TN57</accession>
<dbReference type="STRING" id="485913.Krac_8535"/>